<feature type="transmembrane region" description="Helical" evidence="1">
    <location>
        <begin position="12"/>
        <end position="31"/>
    </location>
</feature>
<sequence length="40" mass="4497">MKMSKTRGLSGLLFLPVAPSGIFTFLFPLLLTKEEVRKTK</sequence>
<dbReference type="AlphaFoldDB" id="B9Y9Q8"/>
<reference evidence="2 3" key="1">
    <citation type="submission" date="2008-12" db="EMBL/GenBank/DDBJ databases">
        <authorList>
            <person name="Fulton L."/>
            <person name="Clifton S."/>
            <person name="Fulton B."/>
            <person name="Xu J."/>
            <person name="Minx P."/>
            <person name="Pepin K.H."/>
            <person name="Johnson M."/>
            <person name="Bhonagiri V."/>
            <person name="Nash W.E."/>
            <person name="Mardis E.R."/>
            <person name="Wilson R.K."/>
        </authorList>
    </citation>
    <scope>NUCLEOTIDE SEQUENCE [LARGE SCALE GENOMIC DNA]</scope>
    <source>
        <strain evidence="2 3">DSM 12042</strain>
    </source>
</reference>
<evidence type="ECO:0000313" key="3">
    <source>
        <dbReference type="Proteomes" id="UP000005950"/>
    </source>
</evidence>
<evidence type="ECO:0000313" key="2">
    <source>
        <dbReference type="EMBL" id="EEF67296.1"/>
    </source>
</evidence>
<name>B9Y9Q8_9FIRM</name>
<keyword evidence="1" id="KW-0472">Membrane</keyword>
<gene>
    <name evidence="2" type="ORF">HOLDEFILI_02565</name>
</gene>
<protein>
    <submittedName>
        <fullName evidence="2">Uncharacterized protein</fullName>
    </submittedName>
</protein>
<reference evidence="2 3" key="2">
    <citation type="submission" date="2009-02" db="EMBL/GenBank/DDBJ databases">
        <title>Draft genome sequence of Holdemania filiformis DSM 12042.</title>
        <authorList>
            <person name="Sudarsanam P."/>
            <person name="Ley R."/>
            <person name="Guruge J."/>
            <person name="Turnbaugh P.J."/>
            <person name="Mahowald M."/>
            <person name="Liep D."/>
            <person name="Gordon J."/>
        </authorList>
    </citation>
    <scope>NUCLEOTIDE SEQUENCE [LARGE SCALE GENOMIC DNA]</scope>
    <source>
        <strain evidence="2 3">DSM 12042</strain>
    </source>
</reference>
<dbReference type="HOGENOM" id="CLU_3290795_0_0_9"/>
<accession>B9Y9Q8</accession>
<dbReference type="Proteomes" id="UP000005950">
    <property type="component" value="Unassembled WGS sequence"/>
</dbReference>
<proteinExistence type="predicted"/>
<evidence type="ECO:0000256" key="1">
    <source>
        <dbReference type="SAM" id="Phobius"/>
    </source>
</evidence>
<comment type="caution">
    <text evidence="2">The sequence shown here is derived from an EMBL/GenBank/DDBJ whole genome shotgun (WGS) entry which is preliminary data.</text>
</comment>
<dbReference type="STRING" id="545696.HOLDEFILI_02565"/>
<keyword evidence="1" id="KW-0812">Transmembrane</keyword>
<keyword evidence="1" id="KW-1133">Transmembrane helix</keyword>
<dbReference type="EMBL" id="ACCF01000148">
    <property type="protein sequence ID" value="EEF67296.1"/>
    <property type="molecule type" value="Genomic_DNA"/>
</dbReference>
<organism evidence="2 3">
    <name type="scientific">Holdemania filiformis DSM 12042</name>
    <dbReference type="NCBI Taxonomy" id="545696"/>
    <lineage>
        <taxon>Bacteria</taxon>
        <taxon>Bacillati</taxon>
        <taxon>Bacillota</taxon>
        <taxon>Erysipelotrichia</taxon>
        <taxon>Erysipelotrichales</taxon>
        <taxon>Erysipelotrichaceae</taxon>
        <taxon>Holdemania</taxon>
    </lineage>
</organism>